<protein>
    <submittedName>
        <fullName evidence="11">TIMP metallopeptidase inhibitor 2</fullName>
    </submittedName>
</protein>
<reference evidence="11" key="1">
    <citation type="submission" date="2019-08" db="EMBL/GenBank/DDBJ databases">
        <title>Three high-quality genomes provides insights into domestication of ducks.</title>
        <authorList>
            <person name="Hou Z.C."/>
            <person name="Zhu F."/>
            <person name="Yin Z.T."/>
            <person name="Zhang F."/>
        </authorList>
    </citation>
    <scope>NUCLEOTIDE SEQUENCE [LARGE SCALE GENOMIC DNA]</scope>
</reference>
<evidence type="ECO:0000256" key="2">
    <source>
        <dbReference type="ARBA" id="ARBA00011027"/>
    </source>
</evidence>
<keyword evidence="3" id="KW-0964">Secreted</keyword>
<proteinExistence type="inferred from homology"/>
<keyword evidence="7" id="KW-0479">Metal-binding</keyword>
<dbReference type="InterPro" id="IPR001820">
    <property type="entry name" value="TIMP"/>
</dbReference>
<keyword evidence="5" id="KW-0646">Protease inhibitor</keyword>
<dbReference type="InterPro" id="IPR008993">
    <property type="entry name" value="TIMP-like_OB-fold"/>
</dbReference>
<feature type="signal peptide" evidence="10">
    <location>
        <begin position="1"/>
        <end position="25"/>
    </location>
</feature>
<keyword evidence="7" id="KW-0862">Zinc</keyword>
<dbReference type="Proteomes" id="UP000694400">
    <property type="component" value="Chromosome 18"/>
</dbReference>
<dbReference type="GO" id="GO:0002020">
    <property type="term" value="F:protease binding"/>
    <property type="evidence" value="ECO:0007669"/>
    <property type="project" value="TreeGrafter"/>
</dbReference>
<feature type="site" description="Involved in metalloproteinase-binding" evidence="8">
    <location>
        <position position="39"/>
    </location>
</feature>
<name>A0A8B9R081_ANAPL</name>
<dbReference type="SUPFAM" id="SSF50242">
    <property type="entry name" value="TIMP-like"/>
    <property type="match status" value="1"/>
</dbReference>
<dbReference type="GO" id="GO:0034097">
    <property type="term" value="P:response to cytokine"/>
    <property type="evidence" value="ECO:0007669"/>
    <property type="project" value="TreeGrafter"/>
</dbReference>
<evidence type="ECO:0000313" key="12">
    <source>
        <dbReference type="Proteomes" id="UP000694400"/>
    </source>
</evidence>
<dbReference type="GO" id="GO:0005615">
    <property type="term" value="C:extracellular space"/>
    <property type="evidence" value="ECO:0007669"/>
    <property type="project" value="TreeGrafter"/>
</dbReference>
<dbReference type="GO" id="GO:0031012">
    <property type="term" value="C:extracellular matrix"/>
    <property type="evidence" value="ECO:0007669"/>
    <property type="project" value="TreeGrafter"/>
</dbReference>
<dbReference type="InterPro" id="IPR030490">
    <property type="entry name" value="TIMP_CS"/>
</dbReference>
<dbReference type="Ensembl" id="ENSAPLT00020006599.1">
    <property type="protein sequence ID" value="ENSAPLP00020006136.1"/>
    <property type="gene ID" value="ENSAPLG00020004491.1"/>
</dbReference>
<evidence type="ECO:0000256" key="9">
    <source>
        <dbReference type="SAM" id="MobiDB-lite"/>
    </source>
</evidence>
<dbReference type="SMART" id="SM00206">
    <property type="entry name" value="NTR"/>
    <property type="match status" value="1"/>
</dbReference>
<comment type="similarity">
    <text evidence="2">Belongs to the protease inhibitor I35 (TIMP) family.</text>
</comment>
<dbReference type="GO" id="GO:0051045">
    <property type="term" value="P:negative regulation of membrane protein ectodomain proteolysis"/>
    <property type="evidence" value="ECO:0007669"/>
    <property type="project" value="TreeGrafter"/>
</dbReference>
<accession>A0A8B9R081</accession>
<feature type="region of interest" description="Disordered" evidence="9">
    <location>
        <begin position="98"/>
        <end position="146"/>
    </location>
</feature>
<dbReference type="GO" id="GO:0046872">
    <property type="term" value="F:metal ion binding"/>
    <property type="evidence" value="ECO:0007669"/>
    <property type="project" value="UniProtKB-KW"/>
</dbReference>
<evidence type="ECO:0000256" key="4">
    <source>
        <dbReference type="ARBA" id="ARBA00022608"/>
    </source>
</evidence>
<dbReference type="Gene3D" id="2.40.50.120">
    <property type="match status" value="1"/>
</dbReference>
<evidence type="ECO:0000256" key="5">
    <source>
        <dbReference type="ARBA" id="ARBA00022690"/>
    </source>
</evidence>
<feature type="region of interest" description="Disordered" evidence="9">
    <location>
        <begin position="203"/>
        <end position="227"/>
    </location>
</feature>
<evidence type="ECO:0000256" key="7">
    <source>
        <dbReference type="PIRSR" id="PIRSR601820-1"/>
    </source>
</evidence>
<reference evidence="11" key="3">
    <citation type="submission" date="2025-09" db="UniProtKB">
        <authorList>
            <consortium name="Ensembl"/>
        </authorList>
    </citation>
    <scope>IDENTIFICATION</scope>
</reference>
<organism evidence="11 12">
    <name type="scientific">Anas platyrhynchos</name>
    <name type="common">Mallard</name>
    <name type="synonym">Anas boschas</name>
    <dbReference type="NCBI Taxonomy" id="8839"/>
    <lineage>
        <taxon>Eukaryota</taxon>
        <taxon>Metazoa</taxon>
        <taxon>Chordata</taxon>
        <taxon>Craniata</taxon>
        <taxon>Vertebrata</taxon>
        <taxon>Euteleostomi</taxon>
        <taxon>Archelosauria</taxon>
        <taxon>Archosauria</taxon>
        <taxon>Dinosauria</taxon>
        <taxon>Saurischia</taxon>
        <taxon>Theropoda</taxon>
        <taxon>Coelurosauria</taxon>
        <taxon>Aves</taxon>
        <taxon>Neognathae</taxon>
        <taxon>Galloanserae</taxon>
        <taxon>Anseriformes</taxon>
        <taxon>Anatidae</taxon>
        <taxon>Anatinae</taxon>
        <taxon>Anas</taxon>
    </lineage>
</organism>
<dbReference type="PANTHER" id="PTHR11844:SF24">
    <property type="entry name" value="METALLOPROTEINASE INHIBITOR 2"/>
    <property type="match status" value="1"/>
</dbReference>
<evidence type="ECO:0000256" key="8">
    <source>
        <dbReference type="PIRSR" id="PIRSR601820-2"/>
    </source>
</evidence>
<comment type="subcellular location">
    <subcellularLocation>
        <location evidence="1">Secreted</location>
    </subcellularLocation>
</comment>
<evidence type="ECO:0000256" key="10">
    <source>
        <dbReference type="SAM" id="SignalP"/>
    </source>
</evidence>
<dbReference type="GO" id="GO:0008191">
    <property type="term" value="F:metalloendopeptidase inhibitor activity"/>
    <property type="evidence" value="ECO:0007669"/>
    <property type="project" value="InterPro"/>
</dbReference>
<evidence type="ECO:0000256" key="6">
    <source>
        <dbReference type="ARBA" id="ARBA00023215"/>
    </source>
</evidence>
<evidence type="ECO:0000313" key="11">
    <source>
        <dbReference type="Ensembl" id="ENSAPLP00020006136.1"/>
    </source>
</evidence>
<dbReference type="AlphaFoldDB" id="A0A8B9R081"/>
<dbReference type="Pfam" id="PF00965">
    <property type="entry name" value="TIMP"/>
    <property type="match status" value="1"/>
</dbReference>
<evidence type="ECO:0000256" key="1">
    <source>
        <dbReference type="ARBA" id="ARBA00004613"/>
    </source>
</evidence>
<dbReference type="PANTHER" id="PTHR11844">
    <property type="entry name" value="METALLOPROTEASE INHIBITOR"/>
    <property type="match status" value="1"/>
</dbReference>
<feature type="chain" id="PRO_5034605304" evidence="10">
    <location>
        <begin position="26"/>
        <end position="227"/>
    </location>
</feature>
<sequence>MPAALPGLLAWLAVLLLARAPPADGCSCSPIHPQQAFCNADVVIRAKAVSAKEVDSGNDIYGNPIKRIQYEVKQIKMFKGPDKDIEFIYTAPVHSGVRPAAGHGREEGVPHRRQVRGQRQDAHHAVRPGGHLGLAEPDPEEEPQPAVPDGLRVQDLALPLHPVLRLLLGRVSLDRLGDGEDRGRAAGEALRLHQEERRLVRLVPRHGPPQARVSRHRGPLSQTSAFQ</sequence>
<feature type="binding site" evidence="7">
    <location>
        <position position="26"/>
    </location>
    <ligand>
        <name>Zn(2+)</name>
        <dbReference type="ChEBI" id="CHEBI:29105"/>
        <note>ligand shared with metalloproteinase partner</note>
    </ligand>
</feature>
<keyword evidence="4" id="KW-0483">Metalloprotease inhibitor</keyword>
<evidence type="ECO:0000256" key="3">
    <source>
        <dbReference type="ARBA" id="ARBA00022525"/>
    </source>
</evidence>
<dbReference type="PROSITE" id="PS00288">
    <property type="entry name" value="TIMP"/>
    <property type="match status" value="1"/>
</dbReference>
<keyword evidence="6" id="KW-0481">Metalloenzyme inhibitor</keyword>
<keyword evidence="10" id="KW-0732">Signal</keyword>
<feature type="site" description="Involved in metalloproteinase-binding" evidence="8">
    <location>
        <position position="66"/>
    </location>
</feature>
<reference evidence="11" key="2">
    <citation type="submission" date="2025-08" db="UniProtKB">
        <authorList>
            <consortium name="Ensembl"/>
        </authorList>
    </citation>
    <scope>IDENTIFICATION</scope>
</reference>
<dbReference type="GO" id="GO:0009725">
    <property type="term" value="P:response to hormone"/>
    <property type="evidence" value="ECO:0007669"/>
    <property type="project" value="TreeGrafter"/>
</dbReference>